<organism evidence="1 2">
    <name type="scientific">Catenuloplanes nepalensis</name>
    <dbReference type="NCBI Taxonomy" id="587533"/>
    <lineage>
        <taxon>Bacteria</taxon>
        <taxon>Bacillati</taxon>
        <taxon>Actinomycetota</taxon>
        <taxon>Actinomycetes</taxon>
        <taxon>Micromonosporales</taxon>
        <taxon>Micromonosporaceae</taxon>
        <taxon>Catenuloplanes</taxon>
    </lineage>
</organism>
<protein>
    <submittedName>
        <fullName evidence="1">Uncharacterized protein</fullName>
    </submittedName>
</protein>
<proteinExistence type="predicted"/>
<sequence length="116" mass="12798">MAAPPRHNIEVPAGTDYRFAFAAGTGTTVENFQADAITGSTFTMYLRDGSYVHEETVTLEVDPASPLPVLVHITSEQTSKRRHNYSNYYRIDRTYPSGDTVAVLEGSLYVRPVGGR</sequence>
<accession>A0ABT9MUW2</accession>
<gene>
    <name evidence="1" type="ORF">J2S43_003739</name>
</gene>
<dbReference type="EMBL" id="JAUSRA010000001">
    <property type="protein sequence ID" value="MDP9795227.1"/>
    <property type="molecule type" value="Genomic_DNA"/>
</dbReference>
<dbReference type="RefSeq" id="WP_306830858.1">
    <property type="nucleotide sequence ID" value="NZ_JAUSRA010000001.1"/>
</dbReference>
<keyword evidence="2" id="KW-1185">Reference proteome</keyword>
<name>A0ABT9MUW2_9ACTN</name>
<evidence type="ECO:0000313" key="1">
    <source>
        <dbReference type="EMBL" id="MDP9795227.1"/>
    </source>
</evidence>
<comment type="caution">
    <text evidence="1">The sequence shown here is derived from an EMBL/GenBank/DDBJ whole genome shotgun (WGS) entry which is preliminary data.</text>
</comment>
<dbReference type="Proteomes" id="UP001240984">
    <property type="component" value="Unassembled WGS sequence"/>
</dbReference>
<evidence type="ECO:0000313" key="2">
    <source>
        <dbReference type="Proteomes" id="UP001240984"/>
    </source>
</evidence>
<reference evidence="1 2" key="1">
    <citation type="submission" date="2023-07" db="EMBL/GenBank/DDBJ databases">
        <title>Sequencing the genomes of 1000 actinobacteria strains.</title>
        <authorList>
            <person name="Klenk H.-P."/>
        </authorList>
    </citation>
    <scope>NUCLEOTIDE SEQUENCE [LARGE SCALE GENOMIC DNA]</scope>
    <source>
        <strain evidence="1 2">DSM 44710</strain>
    </source>
</reference>